<dbReference type="InterPro" id="IPR017441">
    <property type="entry name" value="Protein_kinase_ATP_BS"/>
</dbReference>
<sequence length="371" mass="43506">MGNCTTKNQNISDQKLSIKNIQFLFVIGKGGFGKVWKIEMKKNRREYALKEMSKAKIISKKSINSIMNERLLLSTLNHPFIINMMFAFQDKSNLYLVMDLLEGGDLRYHLCRYRQFNEQQTKFIAACIIIGLEYLHSNVILHRDIKPENILFDLKGYIRITDFGIARQWKPENQQDTSGTPGYMAPEVMCRQNHGISADYFALGVIVYETMLGKRPYIGKTRQEIRDQILAKQVQIKHDEMPEGWSLEAADFVNRLIQRKSINRLGSKGPQEVKNHIWFKDYPWEKHFNKEIVAPFIPPNQENNFYIYEDRNNTDNNQIIQNQILLRRNSIQNLFDGYTYDNTNTKIKDQCQTLFKIQNNDLILNLLFNCG</sequence>
<dbReference type="PROSITE" id="PS00107">
    <property type="entry name" value="PROTEIN_KINASE_ATP"/>
    <property type="match status" value="1"/>
</dbReference>
<keyword evidence="4 9" id="KW-0547">Nucleotide-binding</keyword>
<keyword evidence="5 13" id="KW-0418">Kinase</keyword>
<dbReference type="Gene3D" id="1.10.510.10">
    <property type="entry name" value="Transferase(Phosphotransferase) domain 1"/>
    <property type="match status" value="1"/>
</dbReference>
<dbReference type="EC" id="2.7.11.1" evidence="1"/>
<dbReference type="GO" id="GO:0106310">
    <property type="term" value="F:protein serine kinase activity"/>
    <property type="evidence" value="ECO:0007669"/>
    <property type="project" value="RHEA"/>
</dbReference>
<keyword evidence="2 10" id="KW-0723">Serine/threonine-protein kinase</keyword>
<dbReference type="GO" id="GO:0035556">
    <property type="term" value="P:intracellular signal transduction"/>
    <property type="evidence" value="ECO:0007669"/>
    <property type="project" value="TreeGrafter"/>
</dbReference>
<evidence type="ECO:0000256" key="5">
    <source>
        <dbReference type="ARBA" id="ARBA00022777"/>
    </source>
</evidence>
<evidence type="ECO:0000256" key="3">
    <source>
        <dbReference type="ARBA" id="ARBA00022679"/>
    </source>
</evidence>
<dbReference type="Pfam" id="PF00069">
    <property type="entry name" value="Pkinase"/>
    <property type="match status" value="1"/>
</dbReference>
<dbReference type="InParanoid" id="G0R5U4"/>
<dbReference type="AlphaFoldDB" id="G0R5U4"/>
<dbReference type="InterPro" id="IPR008271">
    <property type="entry name" value="Ser/Thr_kinase_AS"/>
</dbReference>
<keyword evidence="14" id="KW-1185">Reference proteome</keyword>
<dbReference type="STRING" id="857967.G0R5U4"/>
<dbReference type="PANTHER" id="PTHR24356">
    <property type="entry name" value="SERINE/THREONINE-PROTEIN KINASE"/>
    <property type="match status" value="1"/>
</dbReference>
<evidence type="ECO:0000256" key="9">
    <source>
        <dbReference type="PROSITE-ProRule" id="PRU10141"/>
    </source>
</evidence>
<reference evidence="13 14" key="1">
    <citation type="submission" date="2011-07" db="EMBL/GenBank/DDBJ databases">
        <authorList>
            <person name="Coyne R."/>
            <person name="Brami D."/>
            <person name="Johnson J."/>
            <person name="Hostetler J."/>
            <person name="Hannick L."/>
            <person name="Clark T."/>
            <person name="Cassidy-Hanley D."/>
            <person name="Inman J."/>
        </authorList>
    </citation>
    <scope>NUCLEOTIDE SEQUENCE [LARGE SCALE GENOMIC DNA]</scope>
    <source>
        <strain evidence="13 14">G5</strain>
    </source>
</reference>
<keyword evidence="3 13" id="KW-0808">Transferase</keyword>
<dbReference type="RefSeq" id="XP_004024049.1">
    <property type="nucleotide sequence ID" value="XM_004024000.1"/>
</dbReference>
<proteinExistence type="inferred from homology"/>
<name>G0R5U4_ICHMU</name>
<dbReference type="OMA" id="QDANEIN"/>
<dbReference type="InterPro" id="IPR000961">
    <property type="entry name" value="AGC-kinase_C"/>
</dbReference>
<dbReference type="SUPFAM" id="SSF56112">
    <property type="entry name" value="Protein kinase-like (PK-like)"/>
    <property type="match status" value="1"/>
</dbReference>
<gene>
    <name evidence="13" type="ORF">IMG5_201060</name>
</gene>
<evidence type="ECO:0000256" key="7">
    <source>
        <dbReference type="ARBA" id="ARBA00047899"/>
    </source>
</evidence>
<dbReference type="FunFam" id="3.30.200.20:FF:000854">
    <property type="entry name" value="Uncharacterized protein"/>
    <property type="match status" value="1"/>
</dbReference>
<feature type="binding site" evidence="9">
    <location>
        <position position="50"/>
    </location>
    <ligand>
        <name>ATP</name>
        <dbReference type="ChEBI" id="CHEBI:30616"/>
    </ligand>
</feature>
<dbReference type="Proteomes" id="UP000008983">
    <property type="component" value="Unassembled WGS sequence"/>
</dbReference>
<dbReference type="GO" id="GO:0004674">
    <property type="term" value="F:protein serine/threonine kinase activity"/>
    <property type="evidence" value="ECO:0007669"/>
    <property type="project" value="UniProtKB-KW"/>
</dbReference>
<dbReference type="GeneID" id="14903230"/>
<dbReference type="GO" id="GO:0005524">
    <property type="term" value="F:ATP binding"/>
    <property type="evidence" value="ECO:0007669"/>
    <property type="project" value="UniProtKB-UniRule"/>
</dbReference>
<protein>
    <recommendedName>
        <fullName evidence="1">non-specific serine/threonine protein kinase</fullName>
        <ecNumber evidence="1">2.7.11.1</ecNumber>
    </recommendedName>
</protein>
<comment type="catalytic activity">
    <reaction evidence="7">
        <text>L-threonyl-[protein] + ATP = O-phospho-L-threonyl-[protein] + ADP + H(+)</text>
        <dbReference type="Rhea" id="RHEA:46608"/>
        <dbReference type="Rhea" id="RHEA-COMP:11060"/>
        <dbReference type="Rhea" id="RHEA-COMP:11605"/>
        <dbReference type="ChEBI" id="CHEBI:15378"/>
        <dbReference type="ChEBI" id="CHEBI:30013"/>
        <dbReference type="ChEBI" id="CHEBI:30616"/>
        <dbReference type="ChEBI" id="CHEBI:61977"/>
        <dbReference type="ChEBI" id="CHEBI:456216"/>
        <dbReference type="EC" id="2.7.11.1"/>
    </reaction>
</comment>
<dbReference type="Gene3D" id="3.30.200.20">
    <property type="entry name" value="Phosphorylase Kinase, domain 1"/>
    <property type="match status" value="1"/>
</dbReference>
<dbReference type="EMBL" id="GL984386">
    <property type="protein sequence ID" value="EGR27165.1"/>
    <property type="molecule type" value="Genomic_DNA"/>
</dbReference>
<dbReference type="SMART" id="SM00220">
    <property type="entry name" value="S_TKc"/>
    <property type="match status" value="1"/>
</dbReference>
<accession>G0R5U4</accession>
<evidence type="ECO:0000259" key="12">
    <source>
        <dbReference type="PROSITE" id="PS51285"/>
    </source>
</evidence>
<evidence type="ECO:0000256" key="4">
    <source>
        <dbReference type="ARBA" id="ARBA00022741"/>
    </source>
</evidence>
<feature type="domain" description="Protein kinase" evidence="11">
    <location>
        <begin position="21"/>
        <end position="279"/>
    </location>
</feature>
<dbReference type="FunFam" id="1.10.510.10:FF:000454">
    <property type="entry name" value="Uncharacterized protein"/>
    <property type="match status" value="1"/>
</dbReference>
<evidence type="ECO:0000256" key="8">
    <source>
        <dbReference type="ARBA" id="ARBA00048679"/>
    </source>
</evidence>
<evidence type="ECO:0000256" key="10">
    <source>
        <dbReference type="RuleBase" id="RU000304"/>
    </source>
</evidence>
<dbReference type="InterPro" id="IPR011009">
    <property type="entry name" value="Kinase-like_dom_sf"/>
</dbReference>
<dbReference type="InterPro" id="IPR050236">
    <property type="entry name" value="Ser_Thr_kinase_AGC"/>
</dbReference>
<evidence type="ECO:0000256" key="1">
    <source>
        <dbReference type="ARBA" id="ARBA00012513"/>
    </source>
</evidence>
<evidence type="ECO:0000313" key="14">
    <source>
        <dbReference type="Proteomes" id="UP000008983"/>
    </source>
</evidence>
<evidence type="ECO:0000256" key="6">
    <source>
        <dbReference type="ARBA" id="ARBA00022840"/>
    </source>
</evidence>
<comment type="catalytic activity">
    <reaction evidence="8">
        <text>L-seryl-[protein] + ATP = O-phospho-L-seryl-[protein] + ADP + H(+)</text>
        <dbReference type="Rhea" id="RHEA:17989"/>
        <dbReference type="Rhea" id="RHEA-COMP:9863"/>
        <dbReference type="Rhea" id="RHEA-COMP:11604"/>
        <dbReference type="ChEBI" id="CHEBI:15378"/>
        <dbReference type="ChEBI" id="CHEBI:29999"/>
        <dbReference type="ChEBI" id="CHEBI:30616"/>
        <dbReference type="ChEBI" id="CHEBI:83421"/>
        <dbReference type="ChEBI" id="CHEBI:456216"/>
        <dbReference type="EC" id="2.7.11.1"/>
    </reaction>
</comment>
<comment type="similarity">
    <text evidence="10">Belongs to the protein kinase superfamily.</text>
</comment>
<evidence type="ECO:0000313" key="13">
    <source>
        <dbReference type="EMBL" id="EGR27165.1"/>
    </source>
</evidence>
<dbReference type="PROSITE" id="PS51285">
    <property type="entry name" value="AGC_KINASE_CTER"/>
    <property type="match status" value="1"/>
</dbReference>
<dbReference type="PROSITE" id="PS50011">
    <property type="entry name" value="PROTEIN_KINASE_DOM"/>
    <property type="match status" value="1"/>
</dbReference>
<dbReference type="eggNOG" id="KOG0986">
    <property type="taxonomic scope" value="Eukaryota"/>
</dbReference>
<evidence type="ECO:0000259" key="11">
    <source>
        <dbReference type="PROSITE" id="PS50011"/>
    </source>
</evidence>
<dbReference type="PROSITE" id="PS00108">
    <property type="entry name" value="PROTEIN_KINASE_ST"/>
    <property type="match status" value="1"/>
</dbReference>
<dbReference type="OrthoDB" id="354826at2759"/>
<dbReference type="InterPro" id="IPR000719">
    <property type="entry name" value="Prot_kinase_dom"/>
</dbReference>
<organism evidence="13 14">
    <name type="scientific">Ichthyophthirius multifiliis</name>
    <name type="common">White spot disease agent</name>
    <name type="synonym">Ich</name>
    <dbReference type="NCBI Taxonomy" id="5932"/>
    <lineage>
        <taxon>Eukaryota</taxon>
        <taxon>Sar</taxon>
        <taxon>Alveolata</taxon>
        <taxon>Ciliophora</taxon>
        <taxon>Intramacronucleata</taxon>
        <taxon>Oligohymenophorea</taxon>
        <taxon>Hymenostomatida</taxon>
        <taxon>Ophryoglenina</taxon>
        <taxon>Ichthyophthirius</taxon>
    </lineage>
</organism>
<keyword evidence="6 9" id="KW-0067">ATP-binding</keyword>
<feature type="domain" description="AGC-kinase C-terminal" evidence="12">
    <location>
        <begin position="280"/>
        <end position="350"/>
    </location>
</feature>
<evidence type="ECO:0000256" key="2">
    <source>
        <dbReference type="ARBA" id="ARBA00022527"/>
    </source>
</evidence>
<dbReference type="PANTHER" id="PTHR24356:SF374">
    <property type="entry name" value="PROTEIN KINASE DOMAIN-CONTAINING PROTEIN"/>
    <property type="match status" value="1"/>
</dbReference>